<feature type="signal peptide" evidence="1">
    <location>
        <begin position="1"/>
        <end position="22"/>
    </location>
</feature>
<evidence type="ECO:0000256" key="1">
    <source>
        <dbReference type="SAM" id="SignalP"/>
    </source>
</evidence>
<evidence type="ECO:0000313" key="2">
    <source>
        <dbReference type="EMBL" id="RKP33645.1"/>
    </source>
</evidence>
<feature type="chain" id="PRO_5020829344" evidence="1">
    <location>
        <begin position="23"/>
        <end position="136"/>
    </location>
</feature>
<name>A0A4P9ZKM1_9FUNG</name>
<accession>A0A4P9ZKM1</accession>
<dbReference type="Proteomes" id="UP000268162">
    <property type="component" value="Unassembled WGS sequence"/>
</dbReference>
<sequence length="136" mass="14667">MKCLTSLLLITALVATMGIATATIPKTPRAVTPMDKGALGRLYTQSPVASQNSLNHRGYPNYTPEHRRRAAFSAIPCESLVKRTPIPMPNPKPSDSNSAALTLSKVPNSSGGTINRHYPVEFGSTNTKDIKFALIF</sequence>
<gene>
    <name evidence="2" type="ORF">BJ085DRAFT_27864</name>
</gene>
<proteinExistence type="predicted"/>
<organism evidence="2 3">
    <name type="scientific">Dimargaris cristalligena</name>
    <dbReference type="NCBI Taxonomy" id="215637"/>
    <lineage>
        <taxon>Eukaryota</taxon>
        <taxon>Fungi</taxon>
        <taxon>Fungi incertae sedis</taxon>
        <taxon>Zoopagomycota</taxon>
        <taxon>Kickxellomycotina</taxon>
        <taxon>Dimargaritomycetes</taxon>
        <taxon>Dimargaritales</taxon>
        <taxon>Dimargaritaceae</taxon>
        <taxon>Dimargaris</taxon>
    </lineage>
</organism>
<reference evidence="3" key="1">
    <citation type="journal article" date="2018" name="Nat. Microbiol.">
        <title>Leveraging single-cell genomics to expand the fungal tree of life.</title>
        <authorList>
            <person name="Ahrendt S.R."/>
            <person name="Quandt C.A."/>
            <person name="Ciobanu D."/>
            <person name="Clum A."/>
            <person name="Salamov A."/>
            <person name="Andreopoulos B."/>
            <person name="Cheng J.F."/>
            <person name="Woyke T."/>
            <person name="Pelin A."/>
            <person name="Henrissat B."/>
            <person name="Reynolds N.K."/>
            <person name="Benny G.L."/>
            <person name="Smith M.E."/>
            <person name="James T.Y."/>
            <person name="Grigoriev I.V."/>
        </authorList>
    </citation>
    <scope>NUCLEOTIDE SEQUENCE [LARGE SCALE GENOMIC DNA]</scope>
    <source>
        <strain evidence="3">RSA 468</strain>
    </source>
</reference>
<evidence type="ECO:0000313" key="3">
    <source>
        <dbReference type="Proteomes" id="UP000268162"/>
    </source>
</evidence>
<dbReference type="AlphaFoldDB" id="A0A4P9ZKM1"/>
<protein>
    <submittedName>
        <fullName evidence="2">Uncharacterized protein</fullName>
    </submittedName>
</protein>
<dbReference type="EMBL" id="ML003672">
    <property type="protein sequence ID" value="RKP33645.1"/>
    <property type="molecule type" value="Genomic_DNA"/>
</dbReference>
<keyword evidence="3" id="KW-1185">Reference proteome</keyword>
<keyword evidence="1" id="KW-0732">Signal</keyword>